<accession>A0A0M0KVN9</accession>
<dbReference type="STRING" id="284581.AMD01_17290"/>
<dbReference type="PANTHER" id="PTHR37311:SF1">
    <property type="entry name" value="2-PHOSPHOSULFOLACTATE PHOSPHATASE-RELATED"/>
    <property type="match status" value="1"/>
</dbReference>
<dbReference type="PATRIC" id="fig|284581.3.peg.2965"/>
<dbReference type="OrthoDB" id="4913at2"/>
<keyword evidence="9" id="KW-1185">Reference proteome</keyword>
<keyword evidence="6" id="KW-0460">Magnesium</keyword>
<dbReference type="InterPro" id="IPR036702">
    <property type="entry name" value="ComB-like_sf"/>
</dbReference>
<organism evidence="8 9">
    <name type="scientific">Priestia koreensis</name>
    <dbReference type="NCBI Taxonomy" id="284581"/>
    <lineage>
        <taxon>Bacteria</taxon>
        <taxon>Bacillati</taxon>
        <taxon>Bacillota</taxon>
        <taxon>Bacilli</taxon>
        <taxon>Bacillales</taxon>
        <taxon>Bacillaceae</taxon>
        <taxon>Priestia</taxon>
    </lineage>
</organism>
<gene>
    <name evidence="8" type="ORF">AMD01_17290</name>
</gene>
<reference evidence="9" key="1">
    <citation type="submission" date="2015-08" db="EMBL/GenBank/DDBJ databases">
        <title>Fjat-14210 dsm16467.</title>
        <authorList>
            <person name="Liu B."/>
            <person name="Wang J."/>
            <person name="Zhu Y."/>
            <person name="Liu G."/>
            <person name="Chen Q."/>
            <person name="Chen Z."/>
            <person name="Lan J."/>
            <person name="Che J."/>
            <person name="Ge C."/>
            <person name="Shi H."/>
            <person name="Pan Z."/>
            <person name="Liu X."/>
        </authorList>
    </citation>
    <scope>NUCLEOTIDE SEQUENCE [LARGE SCALE GENOMIC DNA]</scope>
    <source>
        <strain evidence="9">DSM 16467</strain>
    </source>
</reference>
<dbReference type="GO" id="GO:0000287">
    <property type="term" value="F:magnesium ion binding"/>
    <property type="evidence" value="ECO:0007669"/>
    <property type="project" value="InterPro"/>
</dbReference>
<name>A0A0M0KVN9_9BACI</name>
<evidence type="ECO:0000256" key="7">
    <source>
        <dbReference type="ARBA" id="ARBA00033711"/>
    </source>
</evidence>
<protein>
    <recommendedName>
        <fullName evidence="4">Probable 2-phosphosulfolactate phosphatase</fullName>
        <ecNumber evidence="3">3.1.3.71</ecNumber>
    </recommendedName>
</protein>
<dbReference type="Pfam" id="PF04029">
    <property type="entry name" value="2-ph_phosp"/>
    <property type="match status" value="1"/>
</dbReference>
<proteinExistence type="inferred from homology"/>
<dbReference type="Gene3D" id="3.90.1560.10">
    <property type="entry name" value="ComB-like"/>
    <property type="match status" value="1"/>
</dbReference>
<dbReference type="GO" id="GO:0050532">
    <property type="term" value="F:2-phosphosulfolactate phosphatase activity"/>
    <property type="evidence" value="ECO:0007669"/>
    <property type="project" value="UniProtKB-EC"/>
</dbReference>
<dbReference type="InterPro" id="IPR005238">
    <property type="entry name" value="ComB-like"/>
</dbReference>
<evidence type="ECO:0000256" key="4">
    <source>
        <dbReference type="ARBA" id="ARBA00021948"/>
    </source>
</evidence>
<evidence type="ECO:0000256" key="5">
    <source>
        <dbReference type="ARBA" id="ARBA00022801"/>
    </source>
</evidence>
<comment type="catalytic activity">
    <reaction evidence="7">
        <text>(2R)-O-phospho-3-sulfolactate + H2O = (2R)-3-sulfolactate + phosphate</text>
        <dbReference type="Rhea" id="RHEA:23416"/>
        <dbReference type="ChEBI" id="CHEBI:15377"/>
        <dbReference type="ChEBI" id="CHEBI:15597"/>
        <dbReference type="ChEBI" id="CHEBI:43474"/>
        <dbReference type="ChEBI" id="CHEBI:58738"/>
        <dbReference type="EC" id="3.1.3.71"/>
    </reaction>
</comment>
<evidence type="ECO:0000256" key="6">
    <source>
        <dbReference type="ARBA" id="ARBA00022842"/>
    </source>
</evidence>
<sequence>MKIHVLLKKEEINPIMTEGKVVVVLDILLATSTITAVLAEGATYVIPVLNEREAKETFVSYPNALLVGEYEGKTIEGFLDPNPTLLKKKVSGQGIILSTTNGTVAVRKSRHAKCVYVASLLNGEEVAKKIATLHSEDTVLVVCSGSSDHFCLEDFLGAGYIVKSLNMLCESAELTDAALASLLFYEEMKEQKETILSRSRVGQMLMNYGFEEEIHEIAELNKYPIVPIFDGEKIIAAKERMK</sequence>
<evidence type="ECO:0000313" key="9">
    <source>
        <dbReference type="Proteomes" id="UP000037558"/>
    </source>
</evidence>
<dbReference type="EMBL" id="LILC01000023">
    <property type="protein sequence ID" value="KOO42895.1"/>
    <property type="molecule type" value="Genomic_DNA"/>
</dbReference>
<comment type="caution">
    <text evidence="8">The sequence shown here is derived from an EMBL/GenBank/DDBJ whole genome shotgun (WGS) entry which is preliminary data.</text>
</comment>
<comment type="cofactor">
    <cofactor evidence="1">
        <name>Mg(2+)</name>
        <dbReference type="ChEBI" id="CHEBI:18420"/>
    </cofactor>
</comment>
<dbReference type="PANTHER" id="PTHR37311">
    <property type="entry name" value="2-PHOSPHOSULFOLACTATE PHOSPHATASE-RELATED"/>
    <property type="match status" value="1"/>
</dbReference>
<evidence type="ECO:0000256" key="3">
    <source>
        <dbReference type="ARBA" id="ARBA00012953"/>
    </source>
</evidence>
<evidence type="ECO:0000313" key="8">
    <source>
        <dbReference type="EMBL" id="KOO42895.1"/>
    </source>
</evidence>
<dbReference type="EC" id="3.1.3.71" evidence="3"/>
<dbReference type="Proteomes" id="UP000037558">
    <property type="component" value="Unassembled WGS sequence"/>
</dbReference>
<dbReference type="SUPFAM" id="SSF142823">
    <property type="entry name" value="ComB-like"/>
    <property type="match status" value="1"/>
</dbReference>
<evidence type="ECO:0000256" key="2">
    <source>
        <dbReference type="ARBA" id="ARBA00009997"/>
    </source>
</evidence>
<dbReference type="AlphaFoldDB" id="A0A0M0KVN9"/>
<evidence type="ECO:0000256" key="1">
    <source>
        <dbReference type="ARBA" id="ARBA00001946"/>
    </source>
</evidence>
<comment type="similarity">
    <text evidence="2">Belongs to the ComB family.</text>
</comment>
<dbReference type="RefSeq" id="WP_053402695.1">
    <property type="nucleotide sequence ID" value="NZ_LILC01000023.1"/>
</dbReference>
<dbReference type="GO" id="GO:0050545">
    <property type="term" value="F:sulfopyruvate decarboxylase activity"/>
    <property type="evidence" value="ECO:0007669"/>
    <property type="project" value="TreeGrafter"/>
</dbReference>
<keyword evidence="5" id="KW-0378">Hydrolase</keyword>